<dbReference type="Pfam" id="PF14629">
    <property type="entry name" value="ORC4_C"/>
    <property type="match status" value="1"/>
</dbReference>
<dbReference type="GO" id="GO:0003688">
    <property type="term" value="F:DNA replication origin binding"/>
    <property type="evidence" value="ECO:0007669"/>
    <property type="project" value="TreeGrafter"/>
</dbReference>
<dbReference type="Proteomes" id="UP000076154">
    <property type="component" value="Unassembled WGS sequence"/>
</dbReference>
<feature type="compositionally biased region" description="Low complexity" evidence="6">
    <location>
        <begin position="242"/>
        <end position="252"/>
    </location>
</feature>
<feature type="compositionally biased region" description="Polar residues" evidence="6">
    <location>
        <begin position="253"/>
        <end position="262"/>
    </location>
</feature>
<dbReference type="PANTHER" id="PTHR12087">
    <property type="entry name" value="ORIGIN RECOGNITION COMPLEX SUBUNIT 4"/>
    <property type="match status" value="1"/>
</dbReference>
<accession>A0A369JNG3</accession>
<keyword evidence="5" id="KW-0539">Nucleus</keyword>
<dbReference type="Pfam" id="PF13191">
    <property type="entry name" value="AAA_16"/>
    <property type="match status" value="1"/>
</dbReference>
<dbReference type="InterPro" id="IPR016527">
    <property type="entry name" value="ORC4"/>
</dbReference>
<dbReference type="STRING" id="39966.A0A369JNG3"/>
<comment type="subcellular location">
    <subcellularLocation>
        <location evidence="1">Nucleus</location>
    </subcellularLocation>
</comment>
<reference evidence="9" key="1">
    <citation type="submission" date="2018-04" db="EMBL/GenBank/DDBJ databases">
        <title>Whole genome sequencing of Hypsizygus marmoreus.</title>
        <authorList>
            <person name="Choi I.-G."/>
            <person name="Min B."/>
            <person name="Kim J.-G."/>
            <person name="Kim S."/>
            <person name="Oh Y.-L."/>
            <person name="Kong W.-S."/>
            <person name="Park H."/>
            <person name="Jeong J."/>
            <person name="Song E.-S."/>
        </authorList>
    </citation>
    <scope>NUCLEOTIDE SEQUENCE [LARGE SCALE GENOMIC DNA]</scope>
    <source>
        <strain evidence="9">51987-8</strain>
    </source>
</reference>
<proteinExistence type="inferred from homology"/>
<dbReference type="GO" id="GO:0006270">
    <property type="term" value="P:DNA replication initiation"/>
    <property type="evidence" value="ECO:0007669"/>
    <property type="project" value="TreeGrafter"/>
</dbReference>
<evidence type="ECO:0000259" key="8">
    <source>
        <dbReference type="Pfam" id="PF14629"/>
    </source>
</evidence>
<evidence type="ECO:0000256" key="6">
    <source>
        <dbReference type="SAM" id="MobiDB-lite"/>
    </source>
</evidence>
<dbReference type="SUPFAM" id="SSF52540">
    <property type="entry name" value="P-loop containing nucleoside triphosphate hydrolases"/>
    <property type="match status" value="1"/>
</dbReference>
<evidence type="ECO:0000256" key="2">
    <source>
        <dbReference type="ARBA" id="ARBA00005334"/>
    </source>
</evidence>
<dbReference type="PANTHER" id="PTHR12087:SF0">
    <property type="entry name" value="ORIGIN RECOGNITION COMPLEX SUBUNIT 4"/>
    <property type="match status" value="1"/>
</dbReference>
<evidence type="ECO:0000313" key="9">
    <source>
        <dbReference type="EMBL" id="RDB22882.1"/>
    </source>
</evidence>
<comment type="similarity">
    <text evidence="2">Belongs to the ORC4 family.</text>
</comment>
<evidence type="ECO:0000256" key="4">
    <source>
        <dbReference type="ARBA" id="ARBA00023125"/>
    </source>
</evidence>
<keyword evidence="4" id="KW-0238">DNA-binding</keyword>
<keyword evidence="10" id="KW-1185">Reference proteome</keyword>
<feature type="compositionally biased region" description="Polar residues" evidence="6">
    <location>
        <begin position="299"/>
        <end position="309"/>
    </location>
</feature>
<feature type="region of interest" description="Disordered" evidence="6">
    <location>
        <begin position="1"/>
        <end position="46"/>
    </location>
</feature>
<dbReference type="InterPro" id="IPR027417">
    <property type="entry name" value="P-loop_NTPase"/>
</dbReference>
<feature type="compositionally biased region" description="Acidic residues" evidence="6">
    <location>
        <begin position="81"/>
        <end position="95"/>
    </location>
</feature>
<dbReference type="Gene3D" id="3.40.50.300">
    <property type="entry name" value="P-loop containing nucleotide triphosphate hydrolases"/>
    <property type="match status" value="1"/>
</dbReference>
<evidence type="ECO:0000259" key="7">
    <source>
        <dbReference type="Pfam" id="PF13191"/>
    </source>
</evidence>
<feature type="domain" description="Origin recognition complex subunit 4 C-terminal" evidence="8">
    <location>
        <begin position="646"/>
        <end position="845"/>
    </location>
</feature>
<dbReference type="InParanoid" id="A0A369JNG3"/>
<evidence type="ECO:0000256" key="5">
    <source>
        <dbReference type="ARBA" id="ARBA00023242"/>
    </source>
</evidence>
<keyword evidence="3" id="KW-0235">DNA replication</keyword>
<evidence type="ECO:0000256" key="3">
    <source>
        <dbReference type="ARBA" id="ARBA00022705"/>
    </source>
</evidence>
<dbReference type="AlphaFoldDB" id="A0A369JNG3"/>
<organism evidence="9 10">
    <name type="scientific">Hypsizygus marmoreus</name>
    <name type="common">White beech mushroom</name>
    <name type="synonym">Agaricus marmoreus</name>
    <dbReference type="NCBI Taxonomy" id="39966"/>
    <lineage>
        <taxon>Eukaryota</taxon>
        <taxon>Fungi</taxon>
        <taxon>Dikarya</taxon>
        <taxon>Basidiomycota</taxon>
        <taxon>Agaricomycotina</taxon>
        <taxon>Agaricomycetes</taxon>
        <taxon>Agaricomycetidae</taxon>
        <taxon>Agaricales</taxon>
        <taxon>Tricholomatineae</taxon>
        <taxon>Lyophyllaceae</taxon>
        <taxon>Hypsizygus</taxon>
    </lineage>
</organism>
<evidence type="ECO:0000256" key="1">
    <source>
        <dbReference type="ARBA" id="ARBA00004123"/>
    </source>
</evidence>
<protein>
    <submittedName>
        <fullName evidence="9">Origin recognition complex subunit 4</fullName>
    </submittedName>
</protein>
<feature type="domain" description="Orc1-like AAA ATPase" evidence="7">
    <location>
        <begin position="433"/>
        <end position="592"/>
    </location>
</feature>
<dbReference type="OrthoDB" id="343623at2759"/>
<gene>
    <name evidence="9" type="primary">ORC4</name>
    <name evidence="9" type="ORF">Hypma_010149</name>
</gene>
<dbReference type="EMBL" id="LUEZ02000049">
    <property type="protein sequence ID" value="RDB22882.1"/>
    <property type="molecule type" value="Genomic_DNA"/>
</dbReference>
<evidence type="ECO:0000313" key="10">
    <source>
        <dbReference type="Proteomes" id="UP000076154"/>
    </source>
</evidence>
<dbReference type="InterPro" id="IPR041664">
    <property type="entry name" value="AAA_16"/>
</dbReference>
<dbReference type="InterPro" id="IPR032705">
    <property type="entry name" value="ORC4_C"/>
</dbReference>
<feature type="region of interest" description="Disordered" evidence="6">
    <location>
        <begin position="61"/>
        <end position="315"/>
    </location>
</feature>
<name>A0A369JNG3_HYPMA</name>
<feature type="compositionally biased region" description="Polar residues" evidence="6">
    <location>
        <begin position="113"/>
        <end position="123"/>
    </location>
</feature>
<dbReference type="GO" id="GO:0005664">
    <property type="term" value="C:nuclear origin of replication recognition complex"/>
    <property type="evidence" value="ECO:0007669"/>
    <property type="project" value="TreeGrafter"/>
</dbReference>
<sequence length="861" mass="95127">MPLKRKASELVLEPPAKRRTRSSGLPLVETQRARTQTSPDLPGANLEISPYKRIRTYGRARGLTQNLNQSFDSLKENGGKEDEDELEMESSEDELILSPSKLETRRNPRRTQVVKSCSASPDNVNLPIATRLTRGKAVERTATPIRKQPKRGQPQVECSTSPTKKRRTALHPLESPPHHADDQTEESDDPLSPSKYESARTTRSIASPKKKPNPAYQRGDAAYGKDAIARNTRTIVVSPAKQTRQTTRITRTSPSKQSTRQQPIPKAAHSEDDPDSPSPPPSPTTKYKTTVLPERHSTPHSATTTLRSNPSSSPLLPLRFDSVAVPPLLSRRQSSSLLSGIDSRPVTPLVPITIAVPTSPSNVVPVAASATPTKRVRRTLPSPTRAPHDITSHLHPCLNAQKRAILQCLQNPSDIMDDGNDDEEPSTNAVAFQQLESILAGSVTRGEGNSCLLLGPRGSGKTRLVERSLSNLSEKNPIILRLSGWTQHTDRLAMREIARQLGQQTGGSFLSQIDDVLPGIDADGDETAEINPFLDAPEPSQLSLPPASHLPALISVLPTLERPTIVILDGFDLFALHPRQSLLYCLLDTAQSCRATVGSKGLAVIGITSRIDTITILEKRVKSRFSGRMLRTAPPPRLQDWENFLKEVLSSTIEDYDLEDDAVEEWNILWDAAVRKFRNDRAVQTTLNETFSITRDVRMLSRMLLSLTLQLTCDRPFPSPSQLVSASVAQRARPRFPLLHTLPYPEMCLLIASVHAETAGHAHFTFEMLHEYFRDQVRASTSAPVQVNGGSIGMVRCSRQVLMTAFEELVTKKIFISVNAFAPSIAKEFVKCRSAIDRDEVKKAVDKMGQVNLRKWLTKAQ</sequence>
<feature type="compositionally biased region" description="Polar residues" evidence="6">
    <location>
        <begin position="63"/>
        <end position="72"/>
    </location>
</feature>
<comment type="caution">
    <text evidence="9">The sequence shown here is derived from an EMBL/GenBank/DDBJ whole genome shotgun (WGS) entry which is preliminary data.</text>
</comment>